<name>I2FG43_9PSED</name>
<dbReference type="EMBL" id="AB714582">
    <property type="protein sequence ID" value="BAM13978.1"/>
    <property type="molecule type" value="Genomic_DNA"/>
</dbReference>
<reference evidence="2" key="1">
    <citation type="submission" date="2012-04" db="EMBL/GenBank/DDBJ databases">
        <title>Nucleotide sequence of Pseudomonas sp. K-62 plasmid pMR68 containing mercury resistance genes.</title>
        <authorList>
            <person name="Kiyono M."/>
            <person name="Mochizuki Y."/>
            <person name="Koizawa K."/>
            <person name="Sone Y."/>
            <person name="Nakamura R."/>
            <person name="Pan-Hou H."/>
            <person name="Sakabe K."/>
        </authorList>
    </citation>
    <scope>NUCLEOTIDE SEQUENCE</scope>
    <source>
        <strain evidence="2">K-62</strain>
        <plasmid evidence="2">pMR68</plasmid>
    </source>
</reference>
<sequence>MTRQRRPVLLTRRHAVPRHRRQMQQHREARRALDQGADRRTAQPENEVSFPMPRHRAILCLGRPLADEDLGGDERFAPTRAACSGHPQSSSREQARGQIALQCTSALDVERLVDRLMADAHRLIAREVEPQALSDGTAGPGRAAPSGAMIAPPSRSCTYVLRAALAASFACFGRRAARSACHCAVVAR</sequence>
<organism evidence="2">
    <name type="scientific">Pseudomonas sp. K-62</name>
    <dbReference type="NCBI Taxonomy" id="76885"/>
    <lineage>
        <taxon>Bacteria</taxon>
        <taxon>Pseudomonadati</taxon>
        <taxon>Pseudomonadota</taxon>
        <taxon>Gammaproteobacteria</taxon>
        <taxon>Pseudomonadales</taxon>
        <taxon>Pseudomonadaceae</taxon>
        <taxon>Pseudomonas</taxon>
    </lineage>
</organism>
<proteinExistence type="predicted"/>
<evidence type="ECO:0000313" key="2">
    <source>
        <dbReference type="EMBL" id="BAM13978.1"/>
    </source>
</evidence>
<keyword evidence="2" id="KW-0614">Plasmid</keyword>
<accession>I2FG43</accession>
<feature type="region of interest" description="Disordered" evidence="1">
    <location>
        <begin position="16"/>
        <end position="47"/>
    </location>
</feature>
<feature type="compositionally biased region" description="Basic and acidic residues" evidence="1">
    <location>
        <begin position="25"/>
        <end position="42"/>
    </location>
</feature>
<dbReference type="AlphaFoldDB" id="I2FG43"/>
<protein>
    <submittedName>
        <fullName evidence="2">Integrase catalytic protein</fullName>
    </submittedName>
</protein>
<evidence type="ECO:0000256" key="1">
    <source>
        <dbReference type="SAM" id="MobiDB-lite"/>
    </source>
</evidence>
<geneLocation type="plasmid" evidence="2">
    <name>pMR68</name>
</geneLocation>